<evidence type="ECO:0000256" key="6">
    <source>
        <dbReference type="ARBA" id="ARBA00023180"/>
    </source>
</evidence>
<feature type="active site" description="Charge relay system" evidence="7 8">
    <location>
        <position position="51"/>
    </location>
</feature>
<dbReference type="FunFam" id="2.60.40.2310:FF:000001">
    <property type="entry name" value="Subtilisin-like protease SBT1.5"/>
    <property type="match status" value="1"/>
</dbReference>
<dbReference type="PROSITE" id="PS00138">
    <property type="entry name" value="SUBTILASE_SER"/>
    <property type="match status" value="1"/>
</dbReference>
<dbReference type="Gene3D" id="3.40.50.200">
    <property type="entry name" value="Peptidase S8/S53 domain"/>
    <property type="match status" value="1"/>
</dbReference>
<name>A0A6D2IFF6_9BRAS</name>
<feature type="domain" description="FBD" evidence="10">
    <location>
        <begin position="1048"/>
        <end position="1119"/>
    </location>
</feature>
<evidence type="ECO:0008006" key="13">
    <source>
        <dbReference type="Google" id="ProtNLM"/>
    </source>
</evidence>
<dbReference type="SUPFAM" id="SSF52743">
    <property type="entry name" value="Subtilisin-like"/>
    <property type="match status" value="1"/>
</dbReference>
<keyword evidence="3" id="KW-0732">Signal</keyword>
<keyword evidence="4 8" id="KW-0378">Hydrolase</keyword>
<dbReference type="Pfam" id="PF17766">
    <property type="entry name" value="fn3_6"/>
    <property type="match status" value="1"/>
</dbReference>
<dbReference type="Gene3D" id="3.80.10.10">
    <property type="entry name" value="Ribonuclease Inhibitor"/>
    <property type="match status" value="1"/>
</dbReference>
<comment type="caution">
    <text evidence="11">The sequence shown here is derived from an EMBL/GenBank/DDBJ whole genome shotgun (WGS) entry which is preliminary data.</text>
</comment>
<dbReference type="Pfam" id="PF00082">
    <property type="entry name" value="Peptidase_S8"/>
    <property type="match status" value="1"/>
</dbReference>
<dbReference type="Pfam" id="PF24758">
    <property type="entry name" value="LRR_At5g56370"/>
    <property type="match status" value="1"/>
</dbReference>
<dbReference type="Gene3D" id="3.50.30.30">
    <property type="match status" value="1"/>
</dbReference>
<evidence type="ECO:0000259" key="9">
    <source>
        <dbReference type="SMART" id="SM00256"/>
    </source>
</evidence>
<evidence type="ECO:0000313" key="12">
    <source>
        <dbReference type="Proteomes" id="UP000467841"/>
    </source>
</evidence>
<dbReference type="PANTHER" id="PTHR10795">
    <property type="entry name" value="PROPROTEIN CONVERTASE SUBTILISIN/KEXIN"/>
    <property type="match status" value="1"/>
</dbReference>
<dbReference type="FunFam" id="3.40.50.200:FF:000006">
    <property type="entry name" value="Subtilisin-like protease SBT1.5"/>
    <property type="match status" value="1"/>
</dbReference>
<evidence type="ECO:0000256" key="7">
    <source>
        <dbReference type="PIRSR" id="PIRSR615500-1"/>
    </source>
</evidence>
<dbReference type="Gene3D" id="1.20.1280.50">
    <property type="match status" value="1"/>
</dbReference>
<dbReference type="InterPro" id="IPR023828">
    <property type="entry name" value="Peptidase_S8_Ser-AS"/>
</dbReference>
<dbReference type="PROSITE" id="PS51892">
    <property type="entry name" value="SUBTILASE"/>
    <property type="match status" value="1"/>
</dbReference>
<dbReference type="InterPro" id="IPR034197">
    <property type="entry name" value="Peptidases_S8_3"/>
</dbReference>
<keyword evidence="12" id="KW-1185">Reference proteome</keyword>
<dbReference type="SUPFAM" id="SSF81383">
    <property type="entry name" value="F-box domain"/>
    <property type="match status" value="1"/>
</dbReference>
<organism evidence="11 12">
    <name type="scientific">Microthlaspi erraticum</name>
    <dbReference type="NCBI Taxonomy" id="1685480"/>
    <lineage>
        <taxon>Eukaryota</taxon>
        <taxon>Viridiplantae</taxon>
        <taxon>Streptophyta</taxon>
        <taxon>Embryophyta</taxon>
        <taxon>Tracheophyta</taxon>
        <taxon>Spermatophyta</taxon>
        <taxon>Magnoliopsida</taxon>
        <taxon>eudicotyledons</taxon>
        <taxon>Gunneridae</taxon>
        <taxon>Pentapetalae</taxon>
        <taxon>rosids</taxon>
        <taxon>malvids</taxon>
        <taxon>Brassicales</taxon>
        <taxon>Brassicaceae</taxon>
        <taxon>Coluteocarpeae</taxon>
        <taxon>Microthlaspi</taxon>
    </lineage>
</organism>
<feature type="domain" description="F-box" evidence="9">
    <location>
        <begin position="709"/>
        <end position="748"/>
    </location>
</feature>
<dbReference type="GO" id="GO:0006508">
    <property type="term" value="P:proteolysis"/>
    <property type="evidence" value="ECO:0007669"/>
    <property type="project" value="UniProtKB-KW"/>
</dbReference>
<dbReference type="CDD" id="cd04852">
    <property type="entry name" value="Peptidases_S8_3"/>
    <property type="match status" value="1"/>
</dbReference>
<dbReference type="EMBL" id="CACVBM020000999">
    <property type="protein sequence ID" value="CAA7025388.1"/>
    <property type="molecule type" value="Genomic_DNA"/>
</dbReference>
<dbReference type="Pfam" id="PF00646">
    <property type="entry name" value="F-box"/>
    <property type="match status" value="1"/>
</dbReference>
<keyword evidence="6" id="KW-0325">Glycoprotein</keyword>
<keyword evidence="5 8" id="KW-0720">Serine protease</keyword>
<evidence type="ECO:0000256" key="5">
    <source>
        <dbReference type="ARBA" id="ARBA00022825"/>
    </source>
</evidence>
<dbReference type="AlphaFoldDB" id="A0A6D2IFF6"/>
<sequence>MDQVITVFKSKSLKLHTTRSWDFLGLTVDNAGHTPPPQLAYGSDIVVGIFDTGIWPESESFREPPESKPVPPSWNGKCVGGDAFDPSVHCNRKLIGAQFYLKGFEETYGPINRKRDPEYRSPRDYLGHGTHTASTAVGSVVRNVSGYSGHGRGTARGGARSARLAVYKTCWGKDLEGVCTEADILAAFDDAIRDGVHVISASFGSSPPLSPYFESSADIGAFHAAERGISVVFSCGNGGPDLGVVQNVAPWAVSVAASTVDRSFPTRIVIDGNFTLTGQSLISKEIRGSLAVATSYFDGGVCKWEKWLKKSANEKIILCFSTLGPVQFIEEAQAAAIRANASALIFAASPTKQLVEEEDTIPTVRVDFLRGTRIRNYLARSPTVPMVKIGPSETVIGDITAPSVAYFSSRGPSSLSPHILKPDITAPGVGILAAWPSKTPPTLLPGDHRPVEWNLQSGTSMSCPHVAGVMALLRSAHPKWSPAAIRSAIMTTADTRDTSNDLILSGGSMKSSDPFDIGAGHINPLKAMDPGLIYDTRTEDYVLFLCNIGYTDQEIKSMLLHSESFTTCLMSHSYRTNANFNYPSITIPSLISFGKTVKRTVRNVGTNKNTVYFVDIVRPVGVEVVIWPRILVFSKCQQEHSYYVTFKHTNISSGRYVFGEIIWTDGFHRVRSPLVVFLSPPIYPLVGSNRKHLSLYRPVVFHMDIISQLSDDLLLRILSFVPTKDVVATSLLSKRWRYLWKLVPQLEYDDSNHIGDYKIFSQYVYRSLLANKAPVVEYFHLNLGMDCPVIDISLWIDTAVSRRVRELEIDIRSCQEVCFTLPSSVYTSETLETLTLVSFVLLNVPVNVSLPSLTSLILENVDYADDQTLPRLLSGCPNLEELFVQRHDSDETMDATVVVPSLQRLTMLETHSGTRGRYVIDVPSLKYLSITENVVYNFRQIENMPELEEADLDITHGVTQRFLRALTSVRRLSLSVSLSEVMNPSGMIFNQLVHLELNTYAQGWWDLLTHMLQDSPKLKTLKLISKHISGGSGKNNPNGWKPPSSVPECLLGSLEDFVWNGYQGRQGDRGIATYVIENAACLKTATFFPKSTDVGKKYKMLKELASIAAASTSFQLLFD</sequence>
<dbReference type="Gene3D" id="2.60.40.2310">
    <property type="match status" value="1"/>
</dbReference>
<protein>
    <recommendedName>
        <fullName evidence="13">F-box domain-containing protein</fullName>
    </recommendedName>
</protein>
<dbReference type="PRINTS" id="PR00723">
    <property type="entry name" value="SUBTILISIN"/>
</dbReference>
<dbReference type="InterPro" id="IPR053781">
    <property type="entry name" value="F-box_AtFBL13-like"/>
</dbReference>
<feature type="active site" description="Charge relay system" evidence="7 8">
    <location>
        <position position="460"/>
    </location>
</feature>
<dbReference type="InterPro" id="IPR006566">
    <property type="entry name" value="FBD"/>
</dbReference>
<dbReference type="InterPro" id="IPR036047">
    <property type="entry name" value="F-box-like_dom_sf"/>
</dbReference>
<evidence type="ECO:0000313" key="11">
    <source>
        <dbReference type="EMBL" id="CAA7025388.1"/>
    </source>
</evidence>
<evidence type="ECO:0000256" key="2">
    <source>
        <dbReference type="ARBA" id="ARBA00022670"/>
    </source>
</evidence>
<feature type="active site" description="Charge relay system" evidence="7 8">
    <location>
        <position position="128"/>
    </location>
</feature>
<keyword evidence="2 8" id="KW-0645">Protease</keyword>
<dbReference type="OrthoDB" id="10256524at2759"/>
<dbReference type="CDD" id="cd22160">
    <property type="entry name" value="F-box_AtFBL13-like"/>
    <property type="match status" value="1"/>
</dbReference>
<dbReference type="GO" id="GO:0004252">
    <property type="term" value="F:serine-type endopeptidase activity"/>
    <property type="evidence" value="ECO:0007669"/>
    <property type="project" value="UniProtKB-UniRule"/>
</dbReference>
<reference evidence="11" key="1">
    <citation type="submission" date="2020-01" db="EMBL/GenBank/DDBJ databases">
        <authorList>
            <person name="Mishra B."/>
        </authorList>
    </citation>
    <scope>NUCLEOTIDE SEQUENCE [LARGE SCALE GENOMIC DNA]</scope>
</reference>
<dbReference type="InterPro" id="IPR001810">
    <property type="entry name" value="F-box_dom"/>
</dbReference>
<dbReference type="Proteomes" id="UP000467841">
    <property type="component" value="Unassembled WGS sequence"/>
</dbReference>
<dbReference type="InterPro" id="IPR000209">
    <property type="entry name" value="Peptidase_S8/S53_dom"/>
</dbReference>
<dbReference type="CDD" id="cd02120">
    <property type="entry name" value="PA_subtilisin_like"/>
    <property type="match status" value="1"/>
</dbReference>
<dbReference type="InterPro" id="IPR036852">
    <property type="entry name" value="Peptidase_S8/S53_dom_sf"/>
</dbReference>
<evidence type="ECO:0000256" key="4">
    <source>
        <dbReference type="ARBA" id="ARBA00022801"/>
    </source>
</evidence>
<dbReference type="InterPro" id="IPR032675">
    <property type="entry name" value="LRR_dom_sf"/>
</dbReference>
<comment type="similarity">
    <text evidence="1 8">Belongs to the peptidase S8 family.</text>
</comment>
<evidence type="ECO:0000259" key="10">
    <source>
        <dbReference type="SMART" id="SM00579"/>
    </source>
</evidence>
<dbReference type="InterPro" id="IPR041469">
    <property type="entry name" value="Subtilisin-like_FN3"/>
</dbReference>
<evidence type="ECO:0000256" key="8">
    <source>
        <dbReference type="PROSITE-ProRule" id="PRU01240"/>
    </source>
</evidence>
<dbReference type="SMART" id="SM00579">
    <property type="entry name" value="FBD"/>
    <property type="match status" value="1"/>
</dbReference>
<evidence type="ECO:0000256" key="3">
    <source>
        <dbReference type="ARBA" id="ARBA00022729"/>
    </source>
</evidence>
<dbReference type="SUPFAM" id="SSF52047">
    <property type="entry name" value="RNI-like"/>
    <property type="match status" value="1"/>
</dbReference>
<gene>
    <name evidence="11" type="ORF">MERR_LOCUS12623</name>
</gene>
<dbReference type="InterPro" id="IPR055411">
    <property type="entry name" value="LRR_FXL15/At3g58940/PEG3-like"/>
</dbReference>
<dbReference type="InterPro" id="IPR045051">
    <property type="entry name" value="SBT"/>
</dbReference>
<accession>A0A6D2IFF6</accession>
<dbReference type="Pfam" id="PF08387">
    <property type="entry name" value="FBD"/>
    <property type="match status" value="1"/>
</dbReference>
<evidence type="ECO:0000256" key="1">
    <source>
        <dbReference type="ARBA" id="ARBA00011073"/>
    </source>
</evidence>
<dbReference type="InterPro" id="IPR015500">
    <property type="entry name" value="Peptidase_S8_subtilisin-rel"/>
</dbReference>
<proteinExistence type="inferred from homology"/>
<dbReference type="SMART" id="SM00256">
    <property type="entry name" value="FBOX"/>
    <property type="match status" value="1"/>
</dbReference>